<evidence type="ECO:0000256" key="8">
    <source>
        <dbReference type="ARBA" id="ARBA00023002"/>
    </source>
</evidence>
<evidence type="ECO:0000256" key="9">
    <source>
        <dbReference type="ARBA" id="ARBA00023004"/>
    </source>
</evidence>
<feature type="binding site" description="axial binding residue" evidence="11">
    <location>
        <position position="412"/>
    </location>
    <ligand>
        <name>heme</name>
        <dbReference type="ChEBI" id="CHEBI:30413"/>
    </ligand>
    <ligandPart>
        <name>Fe</name>
        <dbReference type="ChEBI" id="CHEBI:18248"/>
    </ligandPart>
</feature>
<comment type="subcellular location">
    <subcellularLocation>
        <location evidence="2">Membrane</location>
        <topology evidence="2">Single-pass membrane protein</topology>
    </subcellularLocation>
</comment>
<keyword evidence="8 12" id="KW-0560">Oxidoreductase</keyword>
<reference evidence="14" key="4">
    <citation type="journal article" date="2011" name="BMC Genomics">
        <title>RNA-Seq improves annotation of protein-coding genes in the cucumber genome.</title>
        <authorList>
            <person name="Li Z."/>
            <person name="Zhang Z."/>
            <person name="Yan P."/>
            <person name="Huang S."/>
            <person name="Fei Z."/>
            <person name="Lin K."/>
        </authorList>
    </citation>
    <scope>NUCLEOTIDE SEQUENCE [LARGE SCALE GENOMIC DNA]</scope>
</reference>
<dbReference type="InterPro" id="IPR017972">
    <property type="entry name" value="Cyt_P450_CS"/>
</dbReference>
<reference evidence="14" key="2">
    <citation type="journal article" date="2009" name="PLoS ONE">
        <title>An integrated genetic and cytogenetic map of the cucumber genome.</title>
        <authorList>
            <person name="Ren Y."/>
            <person name="Zhang Z."/>
            <person name="Liu J."/>
            <person name="Staub J.E."/>
            <person name="Han Y."/>
            <person name="Cheng Z."/>
            <person name="Li X."/>
            <person name="Lu J."/>
            <person name="Miao H."/>
            <person name="Kang H."/>
            <person name="Xie B."/>
            <person name="Gu X."/>
            <person name="Wang X."/>
            <person name="Du Y."/>
            <person name="Jin W."/>
            <person name="Huang S."/>
        </authorList>
    </citation>
    <scope>NUCLEOTIDE SEQUENCE [LARGE SCALE GENOMIC DNA]</scope>
</reference>
<accession>A0A0A0LHC2</accession>
<sequence>MELIMNVCVIIGVVLGFFYVFARRFNEIWYSFKLGRKIYKSLPPGDLGWPFVGSTLAFNKAFRVVGDPYTFIHTHLLRYGRVGMYKSHLFGMPTVIVTNPEICRRIYLDDECFEPNYPKSVKILETNGNFLKIEHKIGYKIIASPMNGSEVLSKHVEFIEQLVEMGLEEWSSMRREPIEVMDKIGGLFFKVVLHIFLGNEIDDQAMAELHTLYKELGLVIMSFLPYDLPGFTYRRALKARNKIEKILRCVIEKKRKRFEKDDGTTEVYSLLDKLIVAKNENGSKSYSDDTIIDLLLGTFFAGHNTPATAAMWALLHISQNPHIFQMAKEEQESIIRQRPSTQKGLTFQEIKQMKFLTKFINEVLRRNTVAPTNFRKAKTNVNINGYTIPKGWTNYTPKPGEFIPFGLGSKFCPGSELAKLEMTILLHHFVLNYKVEPVDQNCNDTRLPSAKPMGLCRIVRVSQ</sequence>
<dbReference type="PROSITE" id="PS00086">
    <property type="entry name" value="CYTOCHROME_P450"/>
    <property type="match status" value="1"/>
</dbReference>
<reference evidence="14" key="3">
    <citation type="journal article" date="2010" name="BMC Genomics">
        <title>Transcriptome sequencing and comparative analysis of cucumber flowers with different sex types.</title>
        <authorList>
            <person name="Guo S."/>
            <person name="Zheng Y."/>
            <person name="Joung J.G."/>
            <person name="Liu S."/>
            <person name="Zhang Z."/>
            <person name="Crasta O.R."/>
            <person name="Sobral B.W."/>
            <person name="Xu Y."/>
            <person name="Huang S."/>
            <person name="Fei Z."/>
        </authorList>
    </citation>
    <scope>NUCLEOTIDE SEQUENCE [LARGE SCALE GENOMIC DNA]</scope>
</reference>
<dbReference type="EMBL" id="CM002924">
    <property type="protein sequence ID" value="KGN60414.1"/>
    <property type="molecule type" value="Genomic_DNA"/>
</dbReference>
<dbReference type="BioCyc" id="MetaCyc:MONOMER-124319"/>
<dbReference type="GO" id="GO:0005506">
    <property type="term" value="F:iron ion binding"/>
    <property type="evidence" value="ECO:0007669"/>
    <property type="project" value="InterPro"/>
</dbReference>
<reference evidence="13" key="5">
    <citation type="journal article" date="2014" name="Science">
        <title>Biosynthesis, regulation, domestication of bitterness in cucumber.</title>
        <authorList>
            <person name="Shang Y."/>
            <person name="Ma Y."/>
            <person name="Zhou Y."/>
            <person name="Zhang H."/>
            <person name="Duan L."/>
            <person name="Cheng H."/>
            <person name="Zeng J."/>
            <person name="Zhou Q."/>
            <person name="Wang S."/>
            <person name="Gu W."/>
            <person name="Liu M."/>
            <person name="Ren J."/>
            <person name="Gu X."/>
            <person name="Zhang S."/>
            <person name="Wang Y."/>
            <person name="Yasukawa K."/>
            <person name="Bouwmeester H."/>
            <person name="Qi X."/>
            <person name="Zhang X."/>
            <person name="Lucas W."/>
            <person name="Huang S."/>
        </authorList>
    </citation>
    <scope>NUCLEOTIDE SEQUENCE</scope>
</reference>
<evidence type="ECO:0000256" key="6">
    <source>
        <dbReference type="ARBA" id="ARBA00022723"/>
    </source>
</evidence>
<proteinExistence type="evidence at transcript level"/>
<dbReference type="Gramene" id="KGN60414">
    <property type="protein sequence ID" value="KGN60414"/>
    <property type="gene ID" value="Csa_3G903540"/>
</dbReference>
<dbReference type="Proteomes" id="UP000029981">
    <property type="component" value="Chromosome 3"/>
</dbReference>
<keyword evidence="10" id="KW-0472">Membrane</keyword>
<evidence type="ECO:0000256" key="10">
    <source>
        <dbReference type="ARBA" id="ARBA00023136"/>
    </source>
</evidence>
<keyword evidence="7" id="KW-1133">Transmembrane helix</keyword>
<evidence type="ECO:0000313" key="14">
    <source>
        <dbReference type="EMBL" id="KGN60414.1"/>
    </source>
</evidence>
<dbReference type="GO" id="GO:0020037">
    <property type="term" value="F:heme binding"/>
    <property type="evidence" value="ECO:0007669"/>
    <property type="project" value="InterPro"/>
</dbReference>
<keyword evidence="9 11" id="KW-0408">Iron</keyword>
<dbReference type="GO" id="GO:0048868">
    <property type="term" value="P:pollen tube development"/>
    <property type="evidence" value="ECO:0000318"/>
    <property type="project" value="GO_Central"/>
</dbReference>
<protein>
    <submittedName>
        <fullName evidence="13">Cytochrome P450</fullName>
    </submittedName>
</protein>
<keyword evidence="15" id="KW-1185">Reference proteome</keyword>
<dbReference type="PANTHER" id="PTHR24286">
    <property type="entry name" value="CYTOCHROME P450 26"/>
    <property type="match status" value="1"/>
</dbReference>
<dbReference type="eggNOG" id="KOG0157">
    <property type="taxonomic scope" value="Eukaryota"/>
</dbReference>
<dbReference type="KEGG" id="csv:101207035"/>
<evidence type="ECO:0000256" key="3">
    <source>
        <dbReference type="ARBA" id="ARBA00010617"/>
    </source>
</evidence>
<dbReference type="Pfam" id="PF00067">
    <property type="entry name" value="p450"/>
    <property type="match status" value="2"/>
</dbReference>
<dbReference type="OrthoDB" id="1470350at2759"/>
<keyword evidence="5" id="KW-0812">Transmembrane</keyword>
<evidence type="ECO:0000256" key="2">
    <source>
        <dbReference type="ARBA" id="ARBA00004167"/>
    </source>
</evidence>
<comment type="similarity">
    <text evidence="3 12">Belongs to the cytochrome P450 family.</text>
</comment>
<dbReference type="EMBL" id="KM655860">
    <property type="protein sequence ID" value="AIT72035.1"/>
    <property type="molecule type" value="mRNA"/>
</dbReference>
<evidence type="ECO:0000256" key="7">
    <source>
        <dbReference type="ARBA" id="ARBA00022989"/>
    </source>
</evidence>
<evidence type="ECO:0000256" key="1">
    <source>
        <dbReference type="ARBA" id="ARBA00001971"/>
    </source>
</evidence>
<evidence type="ECO:0000256" key="11">
    <source>
        <dbReference type="PIRSR" id="PIRSR602401-1"/>
    </source>
</evidence>
<dbReference type="GO" id="GO:0016020">
    <property type="term" value="C:membrane"/>
    <property type="evidence" value="ECO:0007669"/>
    <property type="project" value="UniProtKB-SubCell"/>
</dbReference>
<gene>
    <name evidence="13" type="ORF">Csa3G9038540</name>
    <name evidence="14" type="ORF">Csa_3G903540</name>
</gene>
<evidence type="ECO:0000256" key="4">
    <source>
        <dbReference type="ARBA" id="ARBA00022617"/>
    </source>
</evidence>
<dbReference type="SUPFAM" id="SSF48264">
    <property type="entry name" value="Cytochrome P450"/>
    <property type="match status" value="1"/>
</dbReference>
<dbReference type="InterPro" id="IPR001128">
    <property type="entry name" value="Cyt_P450"/>
</dbReference>
<dbReference type="InterPro" id="IPR036396">
    <property type="entry name" value="Cyt_P450_sf"/>
</dbReference>
<keyword evidence="4 11" id="KW-0349">Heme</keyword>
<organism evidence="14 15">
    <name type="scientific">Cucumis sativus</name>
    <name type="common">Cucumber</name>
    <dbReference type="NCBI Taxonomy" id="3659"/>
    <lineage>
        <taxon>Eukaryota</taxon>
        <taxon>Viridiplantae</taxon>
        <taxon>Streptophyta</taxon>
        <taxon>Embryophyta</taxon>
        <taxon>Tracheophyta</taxon>
        <taxon>Spermatophyta</taxon>
        <taxon>Magnoliopsida</taxon>
        <taxon>eudicotyledons</taxon>
        <taxon>Gunneridae</taxon>
        <taxon>Pentapetalae</taxon>
        <taxon>rosids</taxon>
        <taxon>fabids</taxon>
        <taxon>Cucurbitales</taxon>
        <taxon>Cucurbitaceae</taxon>
        <taxon>Benincaseae</taxon>
        <taxon>Cucumis</taxon>
    </lineage>
</organism>
<evidence type="ECO:0000313" key="13">
    <source>
        <dbReference type="EMBL" id="AIT72035.1"/>
    </source>
</evidence>
<dbReference type="PANTHER" id="PTHR24286:SF199">
    <property type="entry name" value="CYTOCHROME P450 88D6"/>
    <property type="match status" value="1"/>
</dbReference>
<dbReference type="GO" id="GO:0005783">
    <property type="term" value="C:endoplasmic reticulum"/>
    <property type="evidence" value="ECO:0000318"/>
    <property type="project" value="GO_Central"/>
</dbReference>
<dbReference type="InterPro" id="IPR002401">
    <property type="entry name" value="Cyt_P450_E_grp-I"/>
</dbReference>
<name>A0A0A0LHC2_CUCSA</name>
<dbReference type="GO" id="GO:0051777">
    <property type="term" value="F:ent-kaurenoic acid monooxygenase activity"/>
    <property type="evidence" value="ECO:0000318"/>
    <property type="project" value="GO_Central"/>
</dbReference>
<dbReference type="PRINTS" id="PR00463">
    <property type="entry name" value="EP450I"/>
</dbReference>
<keyword evidence="6 11" id="KW-0479">Metal-binding</keyword>
<dbReference type="AlphaFoldDB" id="A0A0A0LHC2"/>
<dbReference type="Gene3D" id="1.10.630.10">
    <property type="entry name" value="Cytochrome P450"/>
    <property type="match status" value="1"/>
</dbReference>
<keyword evidence="12" id="KW-0503">Monooxygenase</keyword>
<evidence type="ECO:0000256" key="5">
    <source>
        <dbReference type="ARBA" id="ARBA00022692"/>
    </source>
</evidence>
<comment type="cofactor">
    <cofactor evidence="1 11">
        <name>heme</name>
        <dbReference type="ChEBI" id="CHEBI:30413"/>
    </cofactor>
</comment>
<dbReference type="SMR" id="A0A0A0LHC2"/>
<evidence type="ECO:0000256" key="12">
    <source>
        <dbReference type="RuleBase" id="RU000461"/>
    </source>
</evidence>
<reference evidence="14 15" key="1">
    <citation type="journal article" date="2009" name="Nat. Genet.">
        <title>The genome of the cucumber, Cucumis sativus L.</title>
        <authorList>
            <person name="Huang S."/>
            <person name="Li R."/>
            <person name="Zhang Z."/>
            <person name="Li L."/>
            <person name="Gu X."/>
            <person name="Fan W."/>
            <person name="Lucas W.J."/>
            <person name="Wang X."/>
            <person name="Xie B."/>
            <person name="Ni P."/>
            <person name="Ren Y."/>
            <person name="Zhu H."/>
            <person name="Li J."/>
            <person name="Lin K."/>
            <person name="Jin W."/>
            <person name="Fei Z."/>
            <person name="Li G."/>
            <person name="Staub J."/>
            <person name="Kilian A."/>
            <person name="van der Vossen E.A."/>
            <person name="Wu Y."/>
            <person name="Guo J."/>
            <person name="He J."/>
            <person name="Jia Z."/>
            <person name="Ren Y."/>
            <person name="Tian G."/>
            <person name="Lu Y."/>
            <person name="Ruan J."/>
            <person name="Qian W."/>
            <person name="Wang M."/>
            <person name="Huang Q."/>
            <person name="Li B."/>
            <person name="Xuan Z."/>
            <person name="Cao J."/>
            <person name="Asan"/>
            <person name="Wu Z."/>
            <person name="Zhang J."/>
            <person name="Cai Q."/>
            <person name="Bai Y."/>
            <person name="Zhao B."/>
            <person name="Han Y."/>
            <person name="Li Y."/>
            <person name="Li X."/>
            <person name="Wang S."/>
            <person name="Shi Q."/>
            <person name="Liu S."/>
            <person name="Cho W.K."/>
            <person name="Kim J.Y."/>
            <person name="Xu Y."/>
            <person name="Heller-Uszynska K."/>
            <person name="Miao H."/>
            <person name="Cheng Z."/>
            <person name="Zhang S."/>
            <person name="Wu J."/>
            <person name="Yang Y."/>
            <person name="Kang H."/>
            <person name="Li M."/>
            <person name="Liang H."/>
            <person name="Ren X."/>
            <person name="Shi Z."/>
            <person name="Wen M."/>
            <person name="Jian M."/>
            <person name="Yang H."/>
            <person name="Zhang G."/>
            <person name="Yang Z."/>
            <person name="Chen R."/>
            <person name="Liu S."/>
            <person name="Li J."/>
            <person name="Ma L."/>
            <person name="Liu H."/>
            <person name="Zhou Y."/>
            <person name="Zhao J."/>
            <person name="Fang X."/>
            <person name="Li G."/>
            <person name="Fang L."/>
            <person name="Li Y."/>
            <person name="Liu D."/>
            <person name="Zheng H."/>
            <person name="Zhang Y."/>
            <person name="Qin N."/>
            <person name="Li Z."/>
            <person name="Yang G."/>
            <person name="Yang S."/>
            <person name="Bolund L."/>
            <person name="Kristiansen K."/>
            <person name="Zheng H."/>
            <person name="Li S."/>
            <person name="Zhang X."/>
            <person name="Yang H."/>
            <person name="Wang J."/>
            <person name="Sun R."/>
            <person name="Zhang B."/>
            <person name="Jiang S."/>
            <person name="Wang J."/>
            <person name="Du Y."/>
            <person name="Li S."/>
        </authorList>
    </citation>
    <scope>NUCLEOTIDE SEQUENCE [LARGE SCALE GENOMIC DNA]</scope>
    <source>
        <strain evidence="15">cv. 9930</strain>
    </source>
</reference>
<reference evidence="14" key="6">
    <citation type="submission" date="2014-10" db="EMBL/GenBank/DDBJ databases">
        <authorList>
            <person name="Huang S."/>
            <person name="Zhang Z."/>
            <person name="Lin K."/>
            <person name="Zhou Q."/>
        </authorList>
    </citation>
    <scope>NUCLEOTIDE SEQUENCE</scope>
</reference>
<evidence type="ECO:0000313" key="15">
    <source>
        <dbReference type="Proteomes" id="UP000029981"/>
    </source>
</evidence>
<dbReference type="STRING" id="3659.A0A0A0LHC2"/>
<dbReference type="PRINTS" id="PR00385">
    <property type="entry name" value="P450"/>
</dbReference>